<protein>
    <submittedName>
        <fullName evidence="1">Uncharacterized protein</fullName>
    </submittedName>
</protein>
<evidence type="ECO:0000313" key="1">
    <source>
        <dbReference type="EMBL" id="MCW1247693.1"/>
    </source>
</evidence>
<organism evidence="1 2">
    <name type="scientific">Pseudomonas agronomica</name>
    <dbReference type="NCBI Taxonomy" id="2979328"/>
    <lineage>
        <taxon>Bacteria</taxon>
        <taxon>Pseudomonadati</taxon>
        <taxon>Pseudomonadota</taxon>
        <taxon>Gammaproteobacteria</taxon>
        <taxon>Pseudomonadales</taxon>
        <taxon>Pseudomonadaceae</taxon>
        <taxon>Pseudomonas</taxon>
    </lineage>
</organism>
<gene>
    <name evidence="1" type="ORF">OC610_24975</name>
</gene>
<comment type="caution">
    <text evidence="1">The sequence shown here is derived from an EMBL/GenBank/DDBJ whole genome shotgun (WGS) entry which is preliminary data.</text>
</comment>
<dbReference type="EMBL" id="JAOSHO010000596">
    <property type="protein sequence ID" value="MCW1247693.1"/>
    <property type="molecule type" value="Genomic_DNA"/>
</dbReference>
<proteinExistence type="predicted"/>
<reference evidence="1" key="1">
    <citation type="submission" date="2022-07" db="EMBL/GenBank/DDBJ databases">
        <title>Pseudomonas agronomica sp. nov.: a novel bacterium with biotechnological application in the synthesis of biofertilizers from valorized agricultural residues.</title>
        <authorList>
            <person name="Robas M."/>
            <person name="Fernandez V.M."/>
            <person name="Luna L."/>
            <person name="Provanza A."/>
            <person name="Jimenez P.A."/>
        </authorList>
    </citation>
    <scope>NUCLEOTIDE SEQUENCE</scope>
    <source>
        <strain evidence="1">SAICEU22T</strain>
    </source>
</reference>
<accession>A0ABT3FF38</accession>
<name>A0ABT3FF38_9PSED</name>
<feature type="non-terminal residue" evidence="1">
    <location>
        <position position="1"/>
    </location>
</feature>
<sequence length="60" mass="6542">SFDLSLETQVSGEKIAASLHSAAPTQLLRSCYAALTQILRVHVSGSNLGHRDIHFFKECS</sequence>
<evidence type="ECO:0000313" key="2">
    <source>
        <dbReference type="Proteomes" id="UP001061999"/>
    </source>
</evidence>
<keyword evidence="2" id="KW-1185">Reference proteome</keyword>
<dbReference type="Proteomes" id="UP001061999">
    <property type="component" value="Unassembled WGS sequence"/>
</dbReference>
<dbReference type="RefSeq" id="WP_264431689.1">
    <property type="nucleotide sequence ID" value="NZ_JAOSHO010000596.1"/>
</dbReference>